<keyword evidence="3" id="KW-1185">Reference proteome</keyword>
<evidence type="ECO:0000313" key="3">
    <source>
        <dbReference type="Proteomes" id="UP001266305"/>
    </source>
</evidence>
<gene>
    <name evidence="2" type="ORF">P7K49_017337</name>
</gene>
<evidence type="ECO:0000313" key="2">
    <source>
        <dbReference type="EMBL" id="KAK2103481.1"/>
    </source>
</evidence>
<dbReference type="Proteomes" id="UP001266305">
    <property type="component" value="Unassembled WGS sequence"/>
</dbReference>
<feature type="compositionally biased region" description="Polar residues" evidence="1">
    <location>
        <begin position="58"/>
        <end position="68"/>
    </location>
</feature>
<protein>
    <submittedName>
        <fullName evidence="2">Uncharacterized protein</fullName>
    </submittedName>
</protein>
<feature type="region of interest" description="Disordered" evidence="1">
    <location>
        <begin position="53"/>
        <end position="89"/>
    </location>
</feature>
<sequence>MQASRHPSSPGHPQQCLGGQEGEHTLHHLRQVTQHEGAPWVYGGGAAAVAAATHRLHSSSARRNQTYGGSEGPGFTSTRLPGRRALSRRPHHFRLTEKVGGATRVRPLATGFPVQVLEPLIR</sequence>
<feature type="region of interest" description="Disordered" evidence="1">
    <location>
        <begin position="1"/>
        <end position="27"/>
    </location>
</feature>
<comment type="caution">
    <text evidence="2">The sequence shown here is derived from an EMBL/GenBank/DDBJ whole genome shotgun (WGS) entry which is preliminary data.</text>
</comment>
<evidence type="ECO:0000256" key="1">
    <source>
        <dbReference type="SAM" id="MobiDB-lite"/>
    </source>
</evidence>
<reference evidence="2 3" key="1">
    <citation type="submission" date="2023-05" db="EMBL/GenBank/DDBJ databases">
        <title>B98-5 Cell Line De Novo Hybrid Assembly: An Optical Mapping Approach.</title>
        <authorList>
            <person name="Kananen K."/>
            <person name="Auerbach J.A."/>
            <person name="Kautto E."/>
            <person name="Blachly J.S."/>
        </authorList>
    </citation>
    <scope>NUCLEOTIDE SEQUENCE [LARGE SCALE GENOMIC DNA]</scope>
    <source>
        <strain evidence="2">B95-8</strain>
        <tissue evidence="2">Cell line</tissue>
    </source>
</reference>
<organism evidence="2 3">
    <name type="scientific">Saguinus oedipus</name>
    <name type="common">Cotton-top tamarin</name>
    <name type="synonym">Oedipomidas oedipus</name>
    <dbReference type="NCBI Taxonomy" id="9490"/>
    <lineage>
        <taxon>Eukaryota</taxon>
        <taxon>Metazoa</taxon>
        <taxon>Chordata</taxon>
        <taxon>Craniata</taxon>
        <taxon>Vertebrata</taxon>
        <taxon>Euteleostomi</taxon>
        <taxon>Mammalia</taxon>
        <taxon>Eutheria</taxon>
        <taxon>Euarchontoglires</taxon>
        <taxon>Primates</taxon>
        <taxon>Haplorrhini</taxon>
        <taxon>Platyrrhini</taxon>
        <taxon>Cebidae</taxon>
        <taxon>Callitrichinae</taxon>
        <taxon>Saguinus</taxon>
    </lineage>
</organism>
<name>A0ABQ9V287_SAGOE</name>
<accession>A0ABQ9V287</accession>
<proteinExistence type="predicted"/>
<dbReference type="EMBL" id="JASSZA010000008">
    <property type="protein sequence ID" value="KAK2103481.1"/>
    <property type="molecule type" value="Genomic_DNA"/>
</dbReference>